<protein>
    <submittedName>
        <fullName evidence="1">Uncharacterized protein</fullName>
    </submittedName>
</protein>
<sequence length="103" mass="11270">MYCDGKKSGGEGGIRTREKIAPLHDFQSCPFGRSGTSPAWRESPVHRTRIHRAAGNPGTSVIIGNRPLGCPQAQESISDNSSWLLPFKFARILAYNIDQTKTA</sequence>
<name>A0A381PHY5_9ZZZZ</name>
<organism evidence="1">
    <name type="scientific">marine metagenome</name>
    <dbReference type="NCBI Taxonomy" id="408172"/>
    <lineage>
        <taxon>unclassified sequences</taxon>
        <taxon>metagenomes</taxon>
        <taxon>ecological metagenomes</taxon>
    </lineage>
</organism>
<proteinExistence type="predicted"/>
<gene>
    <name evidence="1" type="ORF">METZ01_LOCUS18862</name>
</gene>
<dbReference type="EMBL" id="UINC01000973">
    <property type="protein sequence ID" value="SUZ66008.1"/>
    <property type="molecule type" value="Genomic_DNA"/>
</dbReference>
<evidence type="ECO:0000313" key="1">
    <source>
        <dbReference type="EMBL" id="SUZ66008.1"/>
    </source>
</evidence>
<accession>A0A381PHY5</accession>
<reference evidence="1" key="1">
    <citation type="submission" date="2018-05" db="EMBL/GenBank/DDBJ databases">
        <authorList>
            <person name="Lanie J.A."/>
            <person name="Ng W.-L."/>
            <person name="Kazmierczak K.M."/>
            <person name="Andrzejewski T.M."/>
            <person name="Davidsen T.M."/>
            <person name="Wayne K.J."/>
            <person name="Tettelin H."/>
            <person name="Glass J.I."/>
            <person name="Rusch D."/>
            <person name="Podicherti R."/>
            <person name="Tsui H.-C.T."/>
            <person name="Winkler M.E."/>
        </authorList>
    </citation>
    <scope>NUCLEOTIDE SEQUENCE</scope>
</reference>
<dbReference type="AlphaFoldDB" id="A0A381PHY5"/>